<dbReference type="Gene3D" id="3.30.1520.10">
    <property type="entry name" value="Phox-like domain"/>
    <property type="match status" value="1"/>
</dbReference>
<comment type="similarity">
    <text evidence="3">Belongs to the YPT35 family.</text>
</comment>
<evidence type="ECO:0000256" key="10">
    <source>
        <dbReference type="SAM" id="MobiDB-lite"/>
    </source>
</evidence>
<feature type="compositionally biased region" description="Polar residues" evidence="10">
    <location>
        <begin position="7"/>
        <end position="16"/>
    </location>
</feature>
<evidence type="ECO:0000256" key="6">
    <source>
        <dbReference type="ARBA" id="ARBA00023136"/>
    </source>
</evidence>
<comment type="subcellular location">
    <subcellularLocation>
        <location evidence="2">Endosome</location>
    </subcellularLocation>
    <subcellularLocation>
        <location evidence="1">Vacuole membrane</location>
        <topology evidence="1">Peripheral membrane protein</topology>
    </subcellularLocation>
</comment>
<dbReference type="SMART" id="SM00312">
    <property type="entry name" value="PX"/>
    <property type="match status" value="1"/>
</dbReference>
<dbReference type="AlphaFoldDB" id="A0A8T0CES4"/>
<dbReference type="OrthoDB" id="10254720at2759"/>
<keyword evidence="4" id="KW-0926">Vacuole</keyword>
<evidence type="ECO:0000256" key="2">
    <source>
        <dbReference type="ARBA" id="ARBA00004177"/>
    </source>
</evidence>
<dbReference type="SUPFAM" id="SSF64268">
    <property type="entry name" value="PX domain"/>
    <property type="match status" value="1"/>
</dbReference>
<evidence type="ECO:0000256" key="9">
    <source>
        <dbReference type="ARBA" id="ARBA00033785"/>
    </source>
</evidence>
<feature type="region of interest" description="Disordered" evidence="10">
    <location>
        <begin position="1"/>
        <end position="24"/>
    </location>
</feature>
<protein>
    <recommendedName>
        <fullName evidence="8">Endosomal/vacuolar adapter protein YPT35</fullName>
    </recommendedName>
    <alternativeName>
        <fullName evidence="9">PX domain-containing protein YPT35</fullName>
    </alternativeName>
</protein>
<evidence type="ECO:0000256" key="3">
    <source>
        <dbReference type="ARBA" id="ARBA00007426"/>
    </source>
</evidence>
<evidence type="ECO:0000256" key="1">
    <source>
        <dbReference type="ARBA" id="ARBA00004148"/>
    </source>
</evidence>
<evidence type="ECO:0000313" key="13">
    <source>
        <dbReference type="Proteomes" id="UP000806378"/>
    </source>
</evidence>
<dbReference type="Proteomes" id="UP000806378">
    <property type="component" value="Unassembled WGS sequence"/>
</dbReference>
<organism evidence="12 13">
    <name type="scientific">Corymbia citriodora subsp. variegata</name>
    <dbReference type="NCBI Taxonomy" id="360336"/>
    <lineage>
        <taxon>Eukaryota</taxon>
        <taxon>Viridiplantae</taxon>
        <taxon>Streptophyta</taxon>
        <taxon>Embryophyta</taxon>
        <taxon>Tracheophyta</taxon>
        <taxon>Spermatophyta</taxon>
        <taxon>Magnoliopsida</taxon>
        <taxon>eudicotyledons</taxon>
        <taxon>Gunneridae</taxon>
        <taxon>Pentapetalae</taxon>
        <taxon>rosids</taxon>
        <taxon>malvids</taxon>
        <taxon>Myrtales</taxon>
        <taxon>Myrtaceae</taxon>
        <taxon>Myrtoideae</taxon>
        <taxon>Eucalypteae</taxon>
        <taxon>Corymbia</taxon>
    </lineage>
</organism>
<sequence length="200" mass="22835">MEGATLERQTTGTSSTERVKLNKRDSYLKSPPYWKRARSQTQSTIASLDKPPAISLHNNEDDFDESQQELWARSITISDHVVINGKTGIGDYVVWICLVEMLDGPSMTIRKRYSDFDELRKRLVVAFPESTRTSLPPLPPKSAIYRYKQRFLDKRKDGLIYFLNAVMLSPQYAGSSIVKDFVFAPESSTSKSSMTWPWSI</sequence>
<dbReference type="InterPro" id="IPR036871">
    <property type="entry name" value="PX_dom_sf"/>
</dbReference>
<dbReference type="Gramene" id="rna-gnl|WGS:JABURB|Cocit.L0093.1">
    <property type="protein sequence ID" value="cds-KAF7845911.1"/>
    <property type="gene ID" value="gene-BT93_L0093"/>
</dbReference>
<dbReference type="PANTHER" id="PTHR10555:SF170">
    <property type="entry name" value="FI18122P1"/>
    <property type="match status" value="1"/>
</dbReference>
<keyword evidence="5" id="KW-0967">Endosome</keyword>
<evidence type="ECO:0000259" key="11">
    <source>
        <dbReference type="PROSITE" id="PS50195"/>
    </source>
</evidence>
<evidence type="ECO:0000256" key="8">
    <source>
        <dbReference type="ARBA" id="ARBA00033774"/>
    </source>
</evidence>
<dbReference type="PROSITE" id="PS50195">
    <property type="entry name" value="PX"/>
    <property type="match status" value="1"/>
</dbReference>
<accession>A0A8T0CES4</accession>
<keyword evidence="13" id="KW-1185">Reference proteome</keyword>
<reference evidence="12" key="1">
    <citation type="submission" date="2020-05" db="EMBL/GenBank/DDBJ databases">
        <title>WGS assembly of Corymbia citriodora subspecies variegata.</title>
        <authorList>
            <person name="Barry K."/>
            <person name="Hundley H."/>
            <person name="Shu S."/>
            <person name="Jenkins J."/>
            <person name="Grimwood J."/>
            <person name="Baten A."/>
        </authorList>
    </citation>
    <scope>NUCLEOTIDE SEQUENCE</scope>
    <source>
        <strain evidence="12">CV2-018</strain>
    </source>
</reference>
<gene>
    <name evidence="12" type="ORF">BT93_L0093</name>
</gene>
<feature type="domain" description="PX" evidence="11">
    <location>
        <begin position="73"/>
        <end position="189"/>
    </location>
</feature>
<evidence type="ECO:0000256" key="5">
    <source>
        <dbReference type="ARBA" id="ARBA00022753"/>
    </source>
</evidence>
<dbReference type="GO" id="GO:0032266">
    <property type="term" value="F:phosphatidylinositol-3-phosphate binding"/>
    <property type="evidence" value="ECO:0007669"/>
    <property type="project" value="InterPro"/>
</dbReference>
<proteinExistence type="inferred from homology"/>
<dbReference type="InterPro" id="IPR001683">
    <property type="entry name" value="PX_dom"/>
</dbReference>
<evidence type="ECO:0000313" key="12">
    <source>
        <dbReference type="EMBL" id="KAF7845911.1"/>
    </source>
</evidence>
<dbReference type="EMBL" id="MU097945">
    <property type="protein sequence ID" value="KAF7845911.1"/>
    <property type="molecule type" value="Genomic_DNA"/>
</dbReference>
<comment type="function">
    <text evidence="7">Recruits the lipid transfer protein VPS13 to endosomal and vacuolar membranes.</text>
</comment>
<name>A0A8T0CES4_CORYI</name>
<dbReference type="Pfam" id="PF00787">
    <property type="entry name" value="PX"/>
    <property type="match status" value="1"/>
</dbReference>
<dbReference type="GO" id="GO:0005774">
    <property type="term" value="C:vacuolar membrane"/>
    <property type="evidence" value="ECO:0007669"/>
    <property type="project" value="UniProtKB-SubCell"/>
</dbReference>
<evidence type="ECO:0000256" key="4">
    <source>
        <dbReference type="ARBA" id="ARBA00022554"/>
    </source>
</evidence>
<dbReference type="CDD" id="cd07280">
    <property type="entry name" value="PX_YPT35"/>
    <property type="match status" value="1"/>
</dbReference>
<dbReference type="GO" id="GO:0010008">
    <property type="term" value="C:endosome membrane"/>
    <property type="evidence" value="ECO:0007669"/>
    <property type="project" value="UniProtKB-SubCell"/>
</dbReference>
<evidence type="ECO:0000256" key="7">
    <source>
        <dbReference type="ARBA" id="ARBA00033728"/>
    </source>
</evidence>
<comment type="caution">
    <text evidence="12">The sequence shown here is derived from an EMBL/GenBank/DDBJ whole genome shotgun (WGS) entry which is preliminary data.</text>
</comment>
<dbReference type="PANTHER" id="PTHR10555">
    <property type="entry name" value="SORTING NEXIN"/>
    <property type="match status" value="1"/>
</dbReference>
<keyword evidence="6" id="KW-0472">Membrane</keyword>
<dbReference type="InterPro" id="IPR037917">
    <property type="entry name" value="Ypt35_PX"/>
</dbReference>